<name>A0A0N0BB82_9HYME</name>
<feature type="compositionally biased region" description="Basic and acidic residues" evidence="15">
    <location>
        <begin position="539"/>
        <end position="569"/>
    </location>
</feature>
<dbReference type="AlphaFoldDB" id="A0A0N0BB82"/>
<dbReference type="STRING" id="166423.A0A0N0BB82"/>
<feature type="region of interest" description="Disordered" evidence="15">
    <location>
        <begin position="470"/>
        <end position="569"/>
    </location>
</feature>
<dbReference type="PANTHER" id="PTHR11993">
    <property type="entry name" value="NADH-UBIQUINONE OXIDOREDUCTASE 49 KDA SUBUNIT"/>
    <property type="match status" value="1"/>
</dbReference>
<evidence type="ECO:0000256" key="8">
    <source>
        <dbReference type="ARBA" id="ARBA00022989"/>
    </source>
</evidence>
<dbReference type="SUPFAM" id="SSF56762">
    <property type="entry name" value="HydB/Nqo4-like"/>
    <property type="match status" value="1"/>
</dbReference>
<keyword evidence="6 16" id="KW-0812">Transmembrane</keyword>
<organism evidence="18 19">
    <name type="scientific">Melipona quadrifasciata</name>
    <dbReference type="NCBI Taxonomy" id="166423"/>
    <lineage>
        <taxon>Eukaryota</taxon>
        <taxon>Metazoa</taxon>
        <taxon>Ecdysozoa</taxon>
        <taxon>Arthropoda</taxon>
        <taxon>Hexapoda</taxon>
        <taxon>Insecta</taxon>
        <taxon>Pterygota</taxon>
        <taxon>Neoptera</taxon>
        <taxon>Endopterygota</taxon>
        <taxon>Hymenoptera</taxon>
        <taxon>Apocrita</taxon>
        <taxon>Aculeata</taxon>
        <taxon>Apoidea</taxon>
        <taxon>Anthophila</taxon>
        <taxon>Apidae</taxon>
        <taxon>Melipona</taxon>
    </lineage>
</organism>
<evidence type="ECO:0000256" key="15">
    <source>
        <dbReference type="SAM" id="MobiDB-lite"/>
    </source>
</evidence>
<dbReference type="InterPro" id="IPR022885">
    <property type="entry name" value="NDH1_su_D/H"/>
</dbReference>
<evidence type="ECO:0000256" key="12">
    <source>
        <dbReference type="ARBA" id="ARBA00030505"/>
    </source>
</evidence>
<dbReference type="InterPro" id="IPR001135">
    <property type="entry name" value="NADH_Q_OxRdtase_suD"/>
</dbReference>
<dbReference type="EMBL" id="KQ438551">
    <property type="protein sequence ID" value="KOX67192.1"/>
    <property type="molecule type" value="Genomic_DNA"/>
</dbReference>
<dbReference type="GO" id="GO:0005886">
    <property type="term" value="C:plasma membrane"/>
    <property type="evidence" value="ECO:0007669"/>
    <property type="project" value="UniProtKB-SubCell"/>
</dbReference>
<evidence type="ECO:0000256" key="16">
    <source>
        <dbReference type="SAM" id="Phobius"/>
    </source>
</evidence>
<evidence type="ECO:0000256" key="4">
    <source>
        <dbReference type="ARBA" id="ARBA00022448"/>
    </source>
</evidence>
<keyword evidence="4 14" id="KW-0813">Transport</keyword>
<keyword evidence="9 14" id="KW-0520">NAD</keyword>
<evidence type="ECO:0000256" key="3">
    <source>
        <dbReference type="ARBA" id="ARBA00010532"/>
    </source>
</evidence>
<proteinExistence type="inferred from homology"/>
<feature type="region of interest" description="Disordered" evidence="15">
    <location>
        <begin position="1069"/>
        <end position="1089"/>
    </location>
</feature>
<dbReference type="NCBIfam" id="NF004739">
    <property type="entry name" value="PRK06075.1"/>
    <property type="match status" value="1"/>
</dbReference>
<dbReference type="PRINTS" id="PR01609">
    <property type="entry name" value="CD36FAMILY"/>
</dbReference>
<dbReference type="Pfam" id="PF01130">
    <property type="entry name" value="CD36"/>
    <property type="match status" value="1"/>
</dbReference>
<gene>
    <name evidence="18" type="ORF">WN51_09436</name>
</gene>
<dbReference type="HAMAP" id="MF_01358">
    <property type="entry name" value="NDH1_NuoD"/>
    <property type="match status" value="1"/>
</dbReference>
<evidence type="ECO:0000259" key="17">
    <source>
        <dbReference type="Pfam" id="PF00346"/>
    </source>
</evidence>
<dbReference type="Pfam" id="PF00346">
    <property type="entry name" value="Complex1_49kDa"/>
    <property type="match status" value="1"/>
</dbReference>
<evidence type="ECO:0000256" key="7">
    <source>
        <dbReference type="ARBA" id="ARBA00022967"/>
    </source>
</evidence>
<evidence type="ECO:0000256" key="1">
    <source>
        <dbReference type="ARBA" id="ARBA00004236"/>
    </source>
</evidence>
<evidence type="ECO:0000313" key="18">
    <source>
        <dbReference type="EMBL" id="KOX67192.1"/>
    </source>
</evidence>
<comment type="subcellular location">
    <subcellularLocation>
        <location evidence="1">Cell membrane</location>
    </subcellularLocation>
</comment>
<evidence type="ECO:0000256" key="11">
    <source>
        <dbReference type="ARBA" id="ARBA00023180"/>
    </source>
</evidence>
<keyword evidence="18" id="KW-0830">Ubiquinone</keyword>
<evidence type="ECO:0000256" key="2">
    <source>
        <dbReference type="ARBA" id="ARBA00005769"/>
    </source>
</evidence>
<keyword evidence="5" id="KW-1003">Cell membrane</keyword>
<keyword evidence="19" id="KW-1185">Reference proteome</keyword>
<evidence type="ECO:0000313" key="19">
    <source>
        <dbReference type="Proteomes" id="UP000053105"/>
    </source>
</evidence>
<dbReference type="InterPro" id="IPR005429">
    <property type="entry name" value="LimpII"/>
</dbReference>
<accession>A0A0N0BB82</accession>
<dbReference type="OrthoDB" id="1009at2759"/>
<dbReference type="PRINTS" id="PR01611">
    <property type="entry name" value="LIMPII"/>
</dbReference>
<dbReference type="GO" id="GO:0048038">
    <property type="term" value="F:quinone binding"/>
    <property type="evidence" value="ECO:0007669"/>
    <property type="project" value="InterPro"/>
</dbReference>
<dbReference type="GO" id="GO:0005044">
    <property type="term" value="F:scavenger receptor activity"/>
    <property type="evidence" value="ECO:0007669"/>
    <property type="project" value="InterPro"/>
</dbReference>
<dbReference type="PANTHER" id="PTHR11993:SF10">
    <property type="entry name" value="NADH DEHYDROGENASE [UBIQUINONE] IRON-SULFUR PROTEIN 2, MITOCHONDRIAL"/>
    <property type="match status" value="1"/>
</dbReference>
<dbReference type="InterPro" id="IPR002159">
    <property type="entry name" value="CD36_fam"/>
</dbReference>
<dbReference type="NCBIfam" id="TIGR01962">
    <property type="entry name" value="NuoD"/>
    <property type="match status" value="1"/>
</dbReference>
<sequence length="1191" mass="135366">MAVRALLGPSLRLNRLSTGLWNEKAASRIAVLINVERRFYVWLHNDIITYKKHLPTINQRRDAHRWFPDESDWEHVRQREKTTKMFAPENLWPYIRAEKFDQPLDDRKPPPQPELRNVVINFGPQHPAAHGVLRLILEMDAEYVIRADPHIGLLHRGTEKLIEYKTYMQALPYFDRLDYVSMMCNEQCFSIAIEKLLNIEVPLRAKYIRTLFAEITRILNHLMNIGTHALDIGAMTPFFWLFEEREKLMEFYERVSGARMHAAYIRPGGVSLDMPLGLMDDIYHWASHFAERLDEVEDMLTENRIWVGRTKNIGVVTIQQAYDWGFSGVMLRGSGIKWDLRKEQPYDAYDLVEFDVPIGEAGDCYDRYLCRMEEMRQSLRIIYQCLNQMPEGEVRVDDAKIVPPRREEMKTSMEALIHHFKLYTQGFQVPPGATFTAIEAPKGEFAVYLVSDGSSRPYRCKIKAPGFPHLSALRHMGPRKDPQLSSSGLGRRRRTATSDNGNESDSDDGEDEDDVGVESEDEDEDEDDVDEDEDENEDKEEKKKDEEEKGAERELNRSQKEKKKKEEKTNARMKISQWCVYSDRPDPGAAVAIGALMIIVAAILAAVFPKLVDVLLNREIALRDGGRTFNWWREPPVSPRLSIYIYNVTNADEFLNDGEKPALQELGPYVYVQHWEKVNVQFHDNDTLSYKLRKEFTFAPELSVGMEEDLVVVPNVPMLSATSQSKHAARFLRLAMASIMDILRIKPFVEVSIGQLLWGYEDPLLKLAKDVVPKEQKLPYDQFGLLYGKNGTMPDWFTIYTGQRDIGKYGIMDKWNGKSSLGHWTAPECDSVAGSDGSIFPPPITKQTVLKVFDKDLCRALPLVFKEEVTTAGGVPGYRFVPAKDAFASPSRLESQRCFCPAGPPCAPEGTFNASLCLYDSPVLLSFPHFYLADPALRDAVTGISPPIEEKHQFYIDVQPMMGASLRAKARIQINLAVSQVRDIKQVASFPDIVFPILWFEDGIDELPAEMRGLMKMAVEIPPIARAAISGALAAIGVIVLIGALLCLARAAKRQEKLHLTNPLPSNVTASKTAGCEESAERDDNADQAAPLKSGLDGVHQILELVDHQRLETLALHSDETKELKSIATVCDIIATDTQVHARYFHSELRSSIVLRWQHCMQTRSTLVCDEQRQQLLPPFYRYVALAMFQL</sequence>
<dbReference type="GO" id="GO:0051287">
    <property type="term" value="F:NAD binding"/>
    <property type="evidence" value="ECO:0007669"/>
    <property type="project" value="InterPro"/>
</dbReference>
<protein>
    <recommendedName>
        <fullName evidence="12">Complex I-49kD</fullName>
    </recommendedName>
    <alternativeName>
        <fullName evidence="13">NADH-ubiquinone oxidoreductase 49 kDa subunit</fullName>
    </alternativeName>
</protein>
<dbReference type="Proteomes" id="UP000053105">
    <property type="component" value="Unassembled WGS sequence"/>
</dbReference>
<reference evidence="18 19" key="1">
    <citation type="submission" date="2015-07" db="EMBL/GenBank/DDBJ databases">
        <title>The genome of Melipona quadrifasciata.</title>
        <authorList>
            <person name="Pan H."/>
            <person name="Kapheim K."/>
        </authorList>
    </citation>
    <scope>NUCLEOTIDE SEQUENCE [LARGE SCALE GENOMIC DNA]</scope>
    <source>
        <strain evidence="18">0111107301</strain>
        <tissue evidence="18">Whole body</tissue>
    </source>
</reference>
<evidence type="ECO:0000256" key="6">
    <source>
        <dbReference type="ARBA" id="ARBA00022692"/>
    </source>
</evidence>
<keyword evidence="7 14" id="KW-1278">Translocase</keyword>
<dbReference type="GO" id="GO:0005764">
    <property type="term" value="C:lysosome"/>
    <property type="evidence" value="ECO:0007669"/>
    <property type="project" value="InterPro"/>
</dbReference>
<comment type="similarity">
    <text evidence="2 14">Belongs to the complex I 49 kDa subunit family.</text>
</comment>
<dbReference type="InterPro" id="IPR014029">
    <property type="entry name" value="NADH_UbQ_OxRdtase_49kDa_CS"/>
</dbReference>
<dbReference type="InterPro" id="IPR029014">
    <property type="entry name" value="NiFe-Hase_large"/>
</dbReference>
<evidence type="ECO:0000256" key="14">
    <source>
        <dbReference type="RuleBase" id="RU003685"/>
    </source>
</evidence>
<evidence type="ECO:0000256" key="5">
    <source>
        <dbReference type="ARBA" id="ARBA00022475"/>
    </source>
</evidence>
<keyword evidence="8 16" id="KW-1133">Transmembrane helix</keyword>
<comment type="similarity">
    <text evidence="3">Belongs to the CD36 family.</text>
</comment>
<feature type="compositionally biased region" description="Acidic residues" evidence="15">
    <location>
        <begin position="502"/>
        <end position="538"/>
    </location>
</feature>
<keyword evidence="10 16" id="KW-0472">Membrane</keyword>
<evidence type="ECO:0000256" key="13">
    <source>
        <dbReference type="ARBA" id="ARBA00031562"/>
    </source>
</evidence>
<dbReference type="PROSITE" id="PS00535">
    <property type="entry name" value="COMPLEX1_49K"/>
    <property type="match status" value="1"/>
</dbReference>
<dbReference type="Gene3D" id="1.10.645.10">
    <property type="entry name" value="Cytochrome-c3 Hydrogenase, chain B"/>
    <property type="match status" value="1"/>
</dbReference>
<evidence type="ECO:0000256" key="9">
    <source>
        <dbReference type="ARBA" id="ARBA00023027"/>
    </source>
</evidence>
<dbReference type="FunFam" id="1.10.645.10:FF:000005">
    <property type="entry name" value="NADH-quinone oxidoreductase subunit D"/>
    <property type="match status" value="1"/>
</dbReference>
<keyword evidence="11" id="KW-0325">Glycoprotein</keyword>
<dbReference type="GO" id="GO:0005739">
    <property type="term" value="C:mitochondrion"/>
    <property type="evidence" value="ECO:0007669"/>
    <property type="project" value="GOC"/>
</dbReference>
<dbReference type="GO" id="GO:0016651">
    <property type="term" value="F:oxidoreductase activity, acting on NAD(P)H"/>
    <property type="evidence" value="ECO:0007669"/>
    <property type="project" value="InterPro"/>
</dbReference>
<feature type="domain" description="NADH-quinone oxidoreductase subunit D" evidence="17">
    <location>
        <begin position="231"/>
        <end position="476"/>
    </location>
</feature>
<evidence type="ECO:0000256" key="10">
    <source>
        <dbReference type="ARBA" id="ARBA00023136"/>
    </source>
</evidence>
<feature type="transmembrane region" description="Helical" evidence="16">
    <location>
        <begin position="1024"/>
        <end position="1046"/>
    </location>
</feature>
<dbReference type="GO" id="GO:0006120">
    <property type="term" value="P:mitochondrial electron transport, NADH to ubiquinone"/>
    <property type="evidence" value="ECO:0007669"/>
    <property type="project" value="TreeGrafter"/>
</dbReference>